<gene>
    <name evidence="5" type="ORF">COMA1_30133</name>
</gene>
<keyword evidence="3" id="KW-0677">Repeat</keyword>
<dbReference type="Gene3D" id="2.160.10.10">
    <property type="entry name" value="Hexapeptide repeat proteins"/>
    <property type="match status" value="1"/>
</dbReference>
<evidence type="ECO:0000256" key="2">
    <source>
        <dbReference type="ARBA" id="ARBA00022679"/>
    </source>
</evidence>
<proteinExistence type="inferred from homology"/>
<keyword evidence="6" id="KW-1185">Reference proteome</keyword>
<name>A0A0S4LKY4_9BACT</name>
<accession>A0A0S4LKY4</accession>
<dbReference type="EMBL" id="CZQA01000009">
    <property type="protein sequence ID" value="CUS36587.1"/>
    <property type="molecule type" value="Genomic_DNA"/>
</dbReference>
<dbReference type="InterPro" id="IPR050179">
    <property type="entry name" value="Trans_hexapeptide_repeat"/>
</dbReference>
<dbReference type="InterPro" id="IPR018357">
    <property type="entry name" value="Hexapep_transf_CS"/>
</dbReference>
<dbReference type="PANTHER" id="PTHR43300">
    <property type="entry name" value="ACETYLTRANSFERASE"/>
    <property type="match status" value="1"/>
</dbReference>
<protein>
    <recommendedName>
        <fullName evidence="7">N-acetyltransferase</fullName>
    </recommendedName>
</protein>
<sequence length="201" mass="21557">MEHAPKRLLVCADLDTVQDGTVEPSMPSSTEDSKTSTTASNAFTCIAPDVRLGKNVKFSKFINLYGCEVGDDTKIGAFVEIQKNAKVGKRCKISSHTFICEGVTIEDEVFIGHNVTFVNDMFPRATTNGALQTEADWRVETTLVKRGASIGSGVTILANVVIGEYALIGAGAVVTKDVPAHAVVSGNPGRVMRYFESRGQQ</sequence>
<evidence type="ECO:0000256" key="4">
    <source>
        <dbReference type="ARBA" id="ARBA00023315"/>
    </source>
</evidence>
<dbReference type="InterPro" id="IPR001451">
    <property type="entry name" value="Hexapep"/>
</dbReference>
<reference evidence="5 6" key="1">
    <citation type="submission" date="2015-10" db="EMBL/GenBank/DDBJ databases">
        <authorList>
            <person name="Gilbert D.G."/>
        </authorList>
    </citation>
    <scope>NUCLEOTIDE SEQUENCE [LARGE SCALE GENOMIC DNA]</scope>
    <source>
        <strain evidence="5">COMA1</strain>
    </source>
</reference>
<dbReference type="CDD" id="cd03358">
    <property type="entry name" value="LbH_WxcM_N_like"/>
    <property type="match status" value="1"/>
</dbReference>
<keyword evidence="4" id="KW-0012">Acyltransferase</keyword>
<dbReference type="InterPro" id="IPR011004">
    <property type="entry name" value="Trimer_LpxA-like_sf"/>
</dbReference>
<dbReference type="STRING" id="1742972.COMA1_30133"/>
<organism evidence="5 6">
    <name type="scientific">Candidatus Nitrospira nitrosa</name>
    <dbReference type="NCBI Taxonomy" id="1742972"/>
    <lineage>
        <taxon>Bacteria</taxon>
        <taxon>Pseudomonadati</taxon>
        <taxon>Nitrospirota</taxon>
        <taxon>Nitrospiria</taxon>
        <taxon>Nitrospirales</taxon>
        <taxon>Nitrospiraceae</taxon>
        <taxon>Nitrospira</taxon>
    </lineage>
</organism>
<evidence type="ECO:0000256" key="3">
    <source>
        <dbReference type="ARBA" id="ARBA00022737"/>
    </source>
</evidence>
<evidence type="ECO:0000313" key="6">
    <source>
        <dbReference type="Proteomes" id="UP000199032"/>
    </source>
</evidence>
<dbReference type="Proteomes" id="UP000199032">
    <property type="component" value="Unassembled WGS sequence"/>
</dbReference>
<keyword evidence="2" id="KW-0808">Transferase</keyword>
<dbReference type="Pfam" id="PF00132">
    <property type="entry name" value="Hexapep"/>
    <property type="match status" value="2"/>
</dbReference>
<dbReference type="PANTHER" id="PTHR43300:SF4">
    <property type="entry name" value="ACYL-[ACYL-CARRIER-PROTEIN]--UDP-N-ACETYLGLUCOSAMINE O-ACYLTRANSFERASE"/>
    <property type="match status" value="1"/>
</dbReference>
<evidence type="ECO:0000313" key="5">
    <source>
        <dbReference type="EMBL" id="CUS36587.1"/>
    </source>
</evidence>
<comment type="similarity">
    <text evidence="1">Belongs to the transferase hexapeptide repeat family.</text>
</comment>
<dbReference type="AlphaFoldDB" id="A0A0S4LKY4"/>
<dbReference type="SUPFAM" id="SSF51161">
    <property type="entry name" value="Trimeric LpxA-like enzymes"/>
    <property type="match status" value="1"/>
</dbReference>
<evidence type="ECO:0000256" key="1">
    <source>
        <dbReference type="ARBA" id="ARBA00007274"/>
    </source>
</evidence>
<evidence type="ECO:0008006" key="7">
    <source>
        <dbReference type="Google" id="ProtNLM"/>
    </source>
</evidence>
<dbReference type="GO" id="GO:0016746">
    <property type="term" value="F:acyltransferase activity"/>
    <property type="evidence" value="ECO:0007669"/>
    <property type="project" value="UniProtKB-KW"/>
</dbReference>
<dbReference type="PROSITE" id="PS00101">
    <property type="entry name" value="HEXAPEP_TRANSFERASES"/>
    <property type="match status" value="1"/>
</dbReference>